<dbReference type="Pfam" id="PF12728">
    <property type="entry name" value="HTH_17"/>
    <property type="match status" value="1"/>
</dbReference>
<keyword evidence="3" id="KW-1185">Reference proteome</keyword>
<evidence type="ECO:0000313" key="3">
    <source>
        <dbReference type="Proteomes" id="UP001165293"/>
    </source>
</evidence>
<evidence type="ECO:0000259" key="1">
    <source>
        <dbReference type="Pfam" id="PF12728"/>
    </source>
</evidence>
<dbReference type="InterPro" id="IPR009061">
    <property type="entry name" value="DNA-bd_dom_put_sf"/>
</dbReference>
<accession>A0ABS8JGA6</accession>
<dbReference type="RefSeq" id="WP_230526229.1">
    <property type="nucleotide sequence ID" value="NZ_JAJGAK010000001.1"/>
</dbReference>
<dbReference type="InterPro" id="IPR041657">
    <property type="entry name" value="HTH_17"/>
</dbReference>
<evidence type="ECO:0000313" key="2">
    <source>
        <dbReference type="EMBL" id="MCC8362646.1"/>
    </source>
</evidence>
<protein>
    <submittedName>
        <fullName evidence="2">Helix-turn-helix domain-containing protein</fullName>
    </submittedName>
</protein>
<comment type="caution">
    <text evidence="2">The sequence shown here is derived from an EMBL/GenBank/DDBJ whole genome shotgun (WGS) entry which is preliminary data.</text>
</comment>
<sequence length="149" mass="16777">MGKSNLELPAPGLCRFYAACYIGVSPRTLDSMRAEGIGPHHFRIGDEVRYWPKDLDRHLAVTPKHAALAEIFRKRAIVPFNPHLELIPDEEDLLTTPKAARALGVCVRTMSYWRAAGTGPKFVKVKGRVRYLGRDIREYVEFDRQGGAS</sequence>
<organism evidence="2 3">
    <name type="scientific">Noviluteimonas lactosilytica</name>
    <dbReference type="NCBI Taxonomy" id="2888523"/>
    <lineage>
        <taxon>Bacteria</taxon>
        <taxon>Pseudomonadati</taxon>
        <taxon>Pseudomonadota</taxon>
        <taxon>Gammaproteobacteria</taxon>
        <taxon>Lysobacterales</taxon>
        <taxon>Lysobacteraceae</taxon>
        <taxon>Noviluteimonas</taxon>
    </lineage>
</organism>
<proteinExistence type="predicted"/>
<feature type="domain" description="Helix-turn-helix" evidence="1">
    <location>
        <begin position="93"/>
        <end position="141"/>
    </location>
</feature>
<gene>
    <name evidence="2" type="ORF">LK996_06110</name>
</gene>
<dbReference type="SUPFAM" id="SSF46955">
    <property type="entry name" value="Putative DNA-binding domain"/>
    <property type="match status" value="1"/>
</dbReference>
<reference evidence="2" key="1">
    <citation type="submission" date="2021-10" db="EMBL/GenBank/DDBJ databases">
        <authorList>
            <person name="Lyu M."/>
            <person name="Wang X."/>
            <person name="Meng X."/>
            <person name="Xu K."/>
        </authorList>
    </citation>
    <scope>NUCLEOTIDE SEQUENCE</scope>
    <source>
        <strain evidence="2">A6</strain>
    </source>
</reference>
<name>A0ABS8JGA6_9GAMM</name>
<dbReference type="Proteomes" id="UP001165293">
    <property type="component" value="Unassembled WGS sequence"/>
</dbReference>
<dbReference type="EMBL" id="JAJGAK010000001">
    <property type="protein sequence ID" value="MCC8362646.1"/>
    <property type="molecule type" value="Genomic_DNA"/>
</dbReference>